<dbReference type="AlphaFoldDB" id="A0A9W6GAZ6"/>
<evidence type="ECO:0000313" key="2">
    <source>
        <dbReference type="EMBL" id="GLI43418.1"/>
    </source>
</evidence>
<feature type="region of interest" description="Disordered" evidence="1">
    <location>
        <begin position="1"/>
        <end position="57"/>
    </location>
</feature>
<feature type="compositionally biased region" description="Basic residues" evidence="1">
    <location>
        <begin position="17"/>
        <end position="44"/>
    </location>
</feature>
<proteinExistence type="predicted"/>
<evidence type="ECO:0000313" key="3">
    <source>
        <dbReference type="Proteomes" id="UP001144313"/>
    </source>
</evidence>
<evidence type="ECO:0000256" key="1">
    <source>
        <dbReference type="SAM" id="MobiDB-lite"/>
    </source>
</evidence>
<keyword evidence="3" id="KW-1185">Reference proteome</keyword>
<accession>A0A9W6GAZ6</accession>
<name>A0A9W6GAZ6_9ACTN</name>
<sequence length="57" mass="6193">MEQADPGRNPLATARKQTAKKSAKKATRKTPAKRTTKAAARKRTSSWSEPLGRPGNC</sequence>
<organism evidence="2 3">
    <name type="scientific">Glycomyces algeriensis</name>
    <dbReference type="NCBI Taxonomy" id="256037"/>
    <lineage>
        <taxon>Bacteria</taxon>
        <taxon>Bacillati</taxon>
        <taxon>Actinomycetota</taxon>
        <taxon>Actinomycetes</taxon>
        <taxon>Glycomycetales</taxon>
        <taxon>Glycomycetaceae</taxon>
        <taxon>Glycomyces</taxon>
    </lineage>
</organism>
<reference evidence="2" key="1">
    <citation type="submission" date="2022-12" db="EMBL/GenBank/DDBJ databases">
        <title>Reference genome sequencing for broad-spectrum identification of bacterial and archaeal isolates by mass spectrometry.</title>
        <authorList>
            <person name="Sekiguchi Y."/>
            <person name="Tourlousse D.M."/>
        </authorList>
    </citation>
    <scope>NUCLEOTIDE SEQUENCE</scope>
    <source>
        <strain evidence="2">LLR39Z86</strain>
    </source>
</reference>
<dbReference type="EMBL" id="BSDT01000001">
    <property type="protein sequence ID" value="GLI43418.1"/>
    <property type="molecule type" value="Genomic_DNA"/>
</dbReference>
<comment type="caution">
    <text evidence="2">The sequence shown here is derived from an EMBL/GenBank/DDBJ whole genome shotgun (WGS) entry which is preliminary data.</text>
</comment>
<protein>
    <submittedName>
        <fullName evidence="2">Uncharacterized protein</fullName>
    </submittedName>
</protein>
<gene>
    <name evidence="2" type="ORF">GALLR39Z86_32680</name>
</gene>
<dbReference type="Proteomes" id="UP001144313">
    <property type="component" value="Unassembled WGS sequence"/>
</dbReference>